<name>K0X077_9BACT</name>
<protein>
    <submittedName>
        <fullName evidence="12">SusC/RagA family TonB-linked outer membrane protein</fullName>
    </submittedName>
</protein>
<dbReference type="InterPro" id="IPR036942">
    <property type="entry name" value="Beta-barrel_TonB_sf"/>
</dbReference>
<sequence length="1078" mass="119442">MKRNLFSFPRSQMVGKMLRAMSFVVAVFWATTAMADIVVKGVVADDSGLPIPGANVTELNSKGNGTITNVDGQYSIVVKGPKSVLRFSFIGYTKEDVTVGNKTQIDVQLSEDSKSLDEVVVIGYGTMRKKDLSGAVASIKSEDLMIGNPTSFSQALQGKLAGVQVNSNDGAPGSGMSITIRGANSFSTSSQPLYIVDGIPFDAGSAPTSGANENNNTTSNPLSLINPNDIESIDVLKDASATAIYGSRGANGVVLITTKKGKSGAAKVEFSANFGLSKISKIVESLNAYEYANFVNEATINNALYDNTPYAYLPYRGDWNYRRDPQNNIIPESGTYEPAPEDFLNPGWHEDEYGNREWVEGTNWLDEILQDAFTQEYNISVSGGNDKSHYAFSGNYTDQTGIIRNSGYDRLAVRANVGSQVKSWLNTGLNINFTKSNTRFAKSNSYDYSIIRSAMLYPPTIYVGDHTQDDEYFWLSANPRTYVNTAKDELKSINVFTSAFLEIKFTDWLRFRQNFGMSYTDNERSTYYPRETGEGKNYNGRAGKSDNFYQNITAESVLTFDKTFADIHHLNVVAGFTYENTNWGGKAINASNFPTDITEDYNLSQALTIDAPTSNRGEATLVSLLGRANYVLKDRYIFTASYRRDGSSRFAPGNKFANFASGAVAWVLSEEDFIKNLNIFSNLKLRASYGQTGNQGINSYQTMVSLGSANYPFGGITDSGFAGDTSKGPLNKDLKWETTDQYNVGLDFGFLKNRIALSVNYYYKKTRDLLQYVSIPSSTGFSNMWTNFGHVTNEGIELTGQFYAIDTKDWGLDFDANIAFNRNRIGGLTADQYANNLWYSAKEVFIQRNGLPIGAILGYVEDGFYDNLAEVRADPLYANVSDVEAQRMVGEIKYLDVNGDGKLTTEDRAIIGDTNPDFTYGLTGNFRWKNLTLSLFFQGTYGNDIFNANLTNISMQSVSNIPKFAYESRWTPDNTENAKWPRATMAQTREWRISDRHVEDGSYLKLKTINLAYNFGSPCKGIENLTVFGTVNNVFTITGYSWYDPDVNTFGQDASRRGVDIYSYPASRTFSLGVKVTL</sequence>
<dbReference type="Gene3D" id="2.40.170.20">
    <property type="entry name" value="TonB-dependent receptor, beta-barrel domain"/>
    <property type="match status" value="1"/>
</dbReference>
<proteinExistence type="inferred from homology"/>
<accession>K0X077</accession>
<evidence type="ECO:0000256" key="7">
    <source>
        <dbReference type="ARBA" id="ARBA00023237"/>
    </source>
</evidence>
<feature type="domain" description="TonB-dependent receptor-like beta-barrel" evidence="10">
    <location>
        <begin position="445"/>
        <end position="1033"/>
    </location>
</feature>
<dbReference type="SUPFAM" id="SSF49464">
    <property type="entry name" value="Carboxypeptidase regulatory domain-like"/>
    <property type="match status" value="1"/>
</dbReference>
<evidence type="ECO:0000256" key="1">
    <source>
        <dbReference type="ARBA" id="ARBA00004571"/>
    </source>
</evidence>
<evidence type="ECO:0000256" key="5">
    <source>
        <dbReference type="ARBA" id="ARBA00023077"/>
    </source>
</evidence>
<dbReference type="Pfam" id="PF13715">
    <property type="entry name" value="CarbopepD_reg_2"/>
    <property type="match status" value="1"/>
</dbReference>
<dbReference type="InterPro" id="IPR037066">
    <property type="entry name" value="Plug_dom_sf"/>
</dbReference>
<keyword evidence="7 8" id="KW-0998">Cell outer membrane</keyword>
<dbReference type="NCBIfam" id="TIGR04057">
    <property type="entry name" value="SusC_RagA_signa"/>
    <property type="match status" value="1"/>
</dbReference>
<dbReference type="Pfam" id="PF07715">
    <property type="entry name" value="Plug"/>
    <property type="match status" value="1"/>
</dbReference>
<dbReference type="AlphaFoldDB" id="K0X077"/>
<dbReference type="InterPro" id="IPR012910">
    <property type="entry name" value="Plug_dom"/>
</dbReference>
<keyword evidence="6 8" id="KW-0472">Membrane</keyword>
<dbReference type="Pfam" id="PF00593">
    <property type="entry name" value="TonB_dep_Rec_b-barrel"/>
    <property type="match status" value="1"/>
</dbReference>
<dbReference type="FunFam" id="2.170.130.10:FF:000008">
    <property type="entry name" value="SusC/RagA family TonB-linked outer membrane protein"/>
    <property type="match status" value="1"/>
</dbReference>
<organism evidence="12 13">
    <name type="scientific">Barnesiella intestinihominis YIT 11860</name>
    <dbReference type="NCBI Taxonomy" id="742726"/>
    <lineage>
        <taxon>Bacteria</taxon>
        <taxon>Pseudomonadati</taxon>
        <taxon>Bacteroidota</taxon>
        <taxon>Bacteroidia</taxon>
        <taxon>Bacteroidales</taxon>
        <taxon>Barnesiellaceae</taxon>
        <taxon>Barnesiella</taxon>
    </lineage>
</organism>
<evidence type="ECO:0000259" key="11">
    <source>
        <dbReference type="Pfam" id="PF07715"/>
    </source>
</evidence>
<evidence type="ECO:0000256" key="9">
    <source>
        <dbReference type="RuleBase" id="RU003357"/>
    </source>
</evidence>
<dbReference type="NCBIfam" id="TIGR04056">
    <property type="entry name" value="OMP_RagA_SusC"/>
    <property type="match status" value="1"/>
</dbReference>
<evidence type="ECO:0000256" key="2">
    <source>
        <dbReference type="ARBA" id="ARBA00022448"/>
    </source>
</evidence>
<dbReference type="eggNOG" id="COG4206">
    <property type="taxonomic scope" value="Bacteria"/>
</dbReference>
<keyword evidence="2 8" id="KW-0813">Transport</keyword>
<keyword evidence="5 9" id="KW-0798">TonB box</keyword>
<dbReference type="InterPro" id="IPR023996">
    <property type="entry name" value="TonB-dep_OMP_SusC/RagA"/>
</dbReference>
<evidence type="ECO:0000313" key="12">
    <source>
        <dbReference type="EMBL" id="EJZ63926.1"/>
    </source>
</evidence>
<dbReference type="PATRIC" id="fig|742726.3.peg.1850"/>
<feature type="domain" description="TonB-dependent receptor plug" evidence="11">
    <location>
        <begin position="129"/>
        <end position="253"/>
    </location>
</feature>
<reference evidence="12 13" key="1">
    <citation type="submission" date="2012-08" db="EMBL/GenBank/DDBJ databases">
        <title>The Genome Sequence of Barnesiella intestinihominis YIT 11860.</title>
        <authorList>
            <consortium name="The Broad Institute Genome Sequencing Platform"/>
            <person name="Earl A."/>
            <person name="Ward D."/>
            <person name="Feldgarden M."/>
            <person name="Gevers D."/>
            <person name="Morotomi M."/>
            <person name="Walker B."/>
            <person name="Young S.K."/>
            <person name="Zeng Q."/>
            <person name="Gargeya S."/>
            <person name="Fitzgerald M."/>
            <person name="Haas B."/>
            <person name="Abouelleil A."/>
            <person name="Alvarado L."/>
            <person name="Arachchi H.M."/>
            <person name="Berlin A.M."/>
            <person name="Chapman S.B."/>
            <person name="Goldberg J."/>
            <person name="Griggs A."/>
            <person name="Gujja S."/>
            <person name="Hansen M."/>
            <person name="Howarth C."/>
            <person name="Imamovic A."/>
            <person name="Larimer J."/>
            <person name="McCowen C."/>
            <person name="Montmayeur A."/>
            <person name="Murphy C."/>
            <person name="Neiman D."/>
            <person name="Pearson M."/>
            <person name="Priest M."/>
            <person name="Roberts A."/>
            <person name="Saif S."/>
            <person name="Shea T."/>
            <person name="Sisk P."/>
            <person name="Sykes S."/>
            <person name="Wortman J."/>
            <person name="Nusbaum C."/>
            <person name="Birren B."/>
        </authorList>
    </citation>
    <scope>NUCLEOTIDE SEQUENCE [LARGE SCALE GENOMIC DNA]</scope>
    <source>
        <strain evidence="12 13">YIT 11860</strain>
    </source>
</reference>
<dbReference type="Gene3D" id="2.60.40.1120">
    <property type="entry name" value="Carboxypeptidase-like, regulatory domain"/>
    <property type="match status" value="1"/>
</dbReference>
<dbReference type="Gene3D" id="2.170.130.10">
    <property type="entry name" value="TonB-dependent receptor, plug domain"/>
    <property type="match status" value="1"/>
</dbReference>
<dbReference type="EMBL" id="ADLE01000011">
    <property type="protein sequence ID" value="EJZ63926.1"/>
    <property type="molecule type" value="Genomic_DNA"/>
</dbReference>
<dbReference type="InterPro" id="IPR039426">
    <property type="entry name" value="TonB-dep_rcpt-like"/>
</dbReference>
<evidence type="ECO:0000256" key="4">
    <source>
        <dbReference type="ARBA" id="ARBA00022692"/>
    </source>
</evidence>
<dbReference type="GO" id="GO:0009279">
    <property type="term" value="C:cell outer membrane"/>
    <property type="evidence" value="ECO:0007669"/>
    <property type="project" value="UniProtKB-SubCell"/>
</dbReference>
<evidence type="ECO:0000256" key="6">
    <source>
        <dbReference type="ARBA" id="ARBA00023136"/>
    </source>
</evidence>
<dbReference type="Proteomes" id="UP000006044">
    <property type="component" value="Unassembled WGS sequence"/>
</dbReference>
<evidence type="ECO:0000256" key="8">
    <source>
        <dbReference type="PROSITE-ProRule" id="PRU01360"/>
    </source>
</evidence>
<comment type="similarity">
    <text evidence="8 9">Belongs to the TonB-dependent receptor family.</text>
</comment>
<dbReference type="STRING" id="742726.HMPREF9448_01765"/>
<dbReference type="InterPro" id="IPR008969">
    <property type="entry name" value="CarboxyPept-like_regulatory"/>
</dbReference>
<dbReference type="OrthoDB" id="9768177at2"/>
<comment type="caution">
    <text evidence="12">The sequence shown here is derived from an EMBL/GenBank/DDBJ whole genome shotgun (WGS) entry which is preliminary data.</text>
</comment>
<keyword evidence="13" id="KW-1185">Reference proteome</keyword>
<dbReference type="InterPro" id="IPR000531">
    <property type="entry name" value="Beta-barrel_TonB"/>
</dbReference>
<dbReference type="HOGENOM" id="CLU_004317_0_2_10"/>
<dbReference type="InterPro" id="IPR023997">
    <property type="entry name" value="TonB-dep_OMP_SusC/RagA_CS"/>
</dbReference>
<evidence type="ECO:0000256" key="3">
    <source>
        <dbReference type="ARBA" id="ARBA00022452"/>
    </source>
</evidence>
<keyword evidence="3 8" id="KW-1134">Transmembrane beta strand</keyword>
<gene>
    <name evidence="12" type="ORF">HMPREF9448_01765</name>
</gene>
<dbReference type="SUPFAM" id="SSF56935">
    <property type="entry name" value="Porins"/>
    <property type="match status" value="1"/>
</dbReference>
<keyword evidence="4 8" id="KW-0812">Transmembrane</keyword>
<dbReference type="PROSITE" id="PS52016">
    <property type="entry name" value="TONB_DEPENDENT_REC_3"/>
    <property type="match status" value="1"/>
</dbReference>
<evidence type="ECO:0000313" key="13">
    <source>
        <dbReference type="Proteomes" id="UP000006044"/>
    </source>
</evidence>
<comment type="subcellular location">
    <subcellularLocation>
        <location evidence="1 8">Cell outer membrane</location>
        <topology evidence="1 8">Multi-pass membrane protein</topology>
    </subcellularLocation>
</comment>
<evidence type="ECO:0000259" key="10">
    <source>
        <dbReference type="Pfam" id="PF00593"/>
    </source>
</evidence>